<dbReference type="EMBL" id="CP012850">
    <property type="protein sequence ID" value="ALI36873.1"/>
    <property type="molecule type" value="Genomic_DNA"/>
</dbReference>
<organism evidence="1 2">
    <name type="scientific">Candidatus Nitrosocosmicus oleophilus</name>
    <dbReference type="NCBI Taxonomy" id="1353260"/>
    <lineage>
        <taxon>Archaea</taxon>
        <taxon>Nitrososphaerota</taxon>
        <taxon>Nitrososphaeria</taxon>
        <taxon>Nitrososphaerales</taxon>
        <taxon>Nitrososphaeraceae</taxon>
        <taxon>Candidatus Nitrosocosmicus</taxon>
    </lineage>
</organism>
<reference evidence="2" key="1">
    <citation type="submission" date="2015-10" db="EMBL/GenBank/DDBJ databases">
        <title>Niche specialization of a soil ammonia-oxidizing archaeon, Candidatus Nitrosocosmicus oleophilus.</title>
        <authorList>
            <person name="Jung M.-Y."/>
            <person name="Rhee S.-K."/>
        </authorList>
    </citation>
    <scope>NUCLEOTIDE SEQUENCE [LARGE SCALE GENOMIC DNA]</scope>
    <source>
        <strain evidence="2">MY3</strain>
    </source>
</reference>
<dbReference type="GeneID" id="60422613"/>
<sequence>MDSNPTPRALVADSYENSITSKKQNNVDNLNIQVSRNILLLIREKTPKESIT</sequence>
<dbReference type="AlphaFoldDB" id="A0A654M2P7"/>
<name>A0A654M2P7_9ARCH</name>
<dbReference type="RefSeq" id="WP_196816069.1">
    <property type="nucleotide sequence ID" value="NZ_CP012850.1"/>
</dbReference>
<accession>A0A654M2P7</accession>
<dbReference type="Proteomes" id="UP000058925">
    <property type="component" value="Chromosome"/>
</dbReference>
<keyword evidence="2" id="KW-1185">Reference proteome</keyword>
<proteinExistence type="predicted"/>
<dbReference type="KEGG" id="taa:NMY3_02683"/>
<gene>
    <name evidence="1" type="ORF">NMY3_02683</name>
</gene>
<evidence type="ECO:0000313" key="1">
    <source>
        <dbReference type="EMBL" id="ALI36873.1"/>
    </source>
</evidence>
<protein>
    <submittedName>
        <fullName evidence="1">Uncharacterized protein</fullName>
    </submittedName>
</protein>
<evidence type="ECO:0000313" key="2">
    <source>
        <dbReference type="Proteomes" id="UP000058925"/>
    </source>
</evidence>